<dbReference type="AlphaFoldDB" id="A0A1M7M823"/>
<name>A0A1M7M823_9HYPH</name>
<keyword evidence="1" id="KW-0479">Metal-binding</keyword>
<dbReference type="Gene3D" id="3.40.1110.10">
    <property type="entry name" value="Calcium-transporting ATPase, cytoplasmic domain N"/>
    <property type="match status" value="1"/>
</dbReference>
<dbReference type="GO" id="GO:0000166">
    <property type="term" value="F:nucleotide binding"/>
    <property type="evidence" value="ECO:0007669"/>
    <property type="project" value="InterPro"/>
</dbReference>
<evidence type="ECO:0000313" key="4">
    <source>
        <dbReference type="Proteomes" id="UP000186002"/>
    </source>
</evidence>
<evidence type="ECO:0000256" key="2">
    <source>
        <dbReference type="SAM" id="Phobius"/>
    </source>
</evidence>
<feature type="transmembrane region" description="Helical" evidence="2">
    <location>
        <begin position="41"/>
        <end position="61"/>
    </location>
</feature>
<feature type="transmembrane region" description="Helical" evidence="2">
    <location>
        <begin position="73"/>
        <end position="92"/>
    </location>
</feature>
<proteinExistence type="predicted"/>
<dbReference type="Gene3D" id="3.40.50.1000">
    <property type="entry name" value="HAD superfamily/HAD-like"/>
    <property type="match status" value="1"/>
</dbReference>
<keyword evidence="2" id="KW-0812">Transmembrane</keyword>
<accession>A0A1M7M823</accession>
<dbReference type="PANTHER" id="PTHR46594:SF4">
    <property type="entry name" value="P-TYPE CATION-TRANSPORTING ATPASE"/>
    <property type="match status" value="1"/>
</dbReference>
<dbReference type="OrthoDB" id="7674915at2"/>
<evidence type="ECO:0000256" key="1">
    <source>
        <dbReference type="ARBA" id="ARBA00022723"/>
    </source>
</evidence>
<dbReference type="GO" id="GO:0046872">
    <property type="term" value="F:metal ion binding"/>
    <property type="evidence" value="ECO:0007669"/>
    <property type="project" value="UniProtKB-KW"/>
</dbReference>
<dbReference type="InterPro" id="IPR023299">
    <property type="entry name" value="ATPase_P-typ_cyto_dom_N"/>
</dbReference>
<dbReference type="Pfam" id="PF00702">
    <property type="entry name" value="Hydrolase"/>
    <property type="match status" value="1"/>
</dbReference>
<dbReference type="EMBL" id="FRBW01000004">
    <property type="protein sequence ID" value="SHM86915.1"/>
    <property type="molecule type" value="Genomic_DNA"/>
</dbReference>
<dbReference type="PANTHER" id="PTHR46594">
    <property type="entry name" value="P-TYPE CATION-TRANSPORTING ATPASE"/>
    <property type="match status" value="1"/>
</dbReference>
<dbReference type="Proteomes" id="UP000186002">
    <property type="component" value="Unassembled WGS sequence"/>
</dbReference>
<evidence type="ECO:0000313" key="3">
    <source>
        <dbReference type="EMBL" id="SHM86915.1"/>
    </source>
</evidence>
<keyword evidence="3" id="KW-0378">Hydrolase</keyword>
<organism evidence="3 4">
    <name type="scientific">Roseibium suaedae</name>
    <dbReference type="NCBI Taxonomy" id="735517"/>
    <lineage>
        <taxon>Bacteria</taxon>
        <taxon>Pseudomonadati</taxon>
        <taxon>Pseudomonadota</taxon>
        <taxon>Alphaproteobacteria</taxon>
        <taxon>Hyphomicrobiales</taxon>
        <taxon>Stappiaceae</taxon>
        <taxon>Roseibium</taxon>
    </lineage>
</organism>
<keyword evidence="2" id="KW-1133">Transmembrane helix</keyword>
<dbReference type="InterPro" id="IPR023214">
    <property type="entry name" value="HAD_sf"/>
</dbReference>
<gene>
    <name evidence="3" type="ORF">SAMN05444272_3300</name>
</gene>
<protein>
    <submittedName>
        <fullName evidence="3">Haloacid dehalogenase-like hydrolase</fullName>
    </submittedName>
</protein>
<sequence>MPLSVIKPMIRNLACFGLLLLLLPLLSAAFAFYGQQAVLPAAAVLLLAGASTALGAGGLFQVARTGAFLPLDLMTYGTALLCALGAGLAGWLSGQPETAEPLALTAACLATLRGLCRTATGTDTISTRIRFDLHDPSSWEYLQALAGVFLALIAGLAWGLFSDLASGLRAGAAVLAVAWPYTPEPLRRMAAKAAETRAAGYGIELYGPETLKTVQSVRSVAFDRHALLATEELVVTDVHAFDRRQEPLLAVAAAAERHATHPAARAIRSIAADWQVPEGAPEEFEEVPGLGVVAMLGGEAIAVGNRNLMQELKIDSFTATSLCRSHEAEGKTCLIVAAGGRAVGMLALHVTTHPDSPATIAAIRHAGRSTTLVSGAGEASANAFAKQLGMSAAISGKRPQARLASAGEAVASDTGLFVTPEPGNGLLVYSLGGNVAPGALLARIHPALAAAPLRHFPFLLDAAQDSSKLSKALLTFQAGLSGLAALFCCFMLLPVAISPFICGLCAAGGKILAANWLRKNRNS</sequence>
<dbReference type="STRING" id="735517.SAMN05444272_3300"/>
<reference evidence="3 4" key="1">
    <citation type="submission" date="2016-11" db="EMBL/GenBank/DDBJ databases">
        <authorList>
            <person name="Jaros S."/>
            <person name="Januszkiewicz K."/>
            <person name="Wedrychowicz H."/>
        </authorList>
    </citation>
    <scope>NUCLEOTIDE SEQUENCE [LARGE SCALE GENOMIC DNA]</scope>
    <source>
        <strain evidence="3 4">DSM 22153</strain>
    </source>
</reference>
<keyword evidence="4" id="KW-1185">Reference proteome</keyword>
<dbReference type="GO" id="GO:0016787">
    <property type="term" value="F:hydrolase activity"/>
    <property type="evidence" value="ECO:0007669"/>
    <property type="project" value="UniProtKB-KW"/>
</dbReference>
<dbReference type="SUPFAM" id="SSF81660">
    <property type="entry name" value="Metal cation-transporting ATPase, ATP-binding domain N"/>
    <property type="match status" value="1"/>
</dbReference>
<feature type="transmembrane region" description="Helical" evidence="2">
    <location>
        <begin position="141"/>
        <end position="161"/>
    </location>
</feature>
<keyword evidence="2" id="KW-0472">Membrane</keyword>
<dbReference type="RefSeq" id="WP_073014449.1">
    <property type="nucleotide sequence ID" value="NZ_FRBW01000004.1"/>
</dbReference>